<keyword evidence="3" id="KW-1185">Reference proteome</keyword>
<dbReference type="AlphaFoldDB" id="A0A5R9KZ91"/>
<reference evidence="2 3" key="1">
    <citation type="submission" date="2019-05" db="EMBL/GenBank/DDBJ databases">
        <authorList>
            <person name="Qu J.-H."/>
        </authorList>
    </citation>
    <scope>NUCLEOTIDE SEQUENCE [LARGE SCALE GENOMIC DNA]</scope>
    <source>
        <strain evidence="2 3">T17</strain>
    </source>
</reference>
<dbReference type="RefSeq" id="WP_138366790.1">
    <property type="nucleotide sequence ID" value="NZ_VCEJ01000004.1"/>
</dbReference>
<evidence type="ECO:0000256" key="1">
    <source>
        <dbReference type="SAM" id="SignalP"/>
    </source>
</evidence>
<organism evidence="2 3">
    <name type="scientific">Dyadobacter luticola</name>
    <dbReference type="NCBI Taxonomy" id="1979387"/>
    <lineage>
        <taxon>Bacteria</taxon>
        <taxon>Pseudomonadati</taxon>
        <taxon>Bacteroidota</taxon>
        <taxon>Cytophagia</taxon>
        <taxon>Cytophagales</taxon>
        <taxon>Spirosomataceae</taxon>
        <taxon>Dyadobacter</taxon>
    </lineage>
</organism>
<proteinExistence type="predicted"/>
<evidence type="ECO:0000313" key="2">
    <source>
        <dbReference type="EMBL" id="TLV01419.1"/>
    </source>
</evidence>
<gene>
    <name evidence="2" type="ORF">FEN17_18485</name>
</gene>
<accession>A0A5R9KZ91</accession>
<dbReference type="Proteomes" id="UP000306402">
    <property type="component" value="Unassembled WGS sequence"/>
</dbReference>
<evidence type="ECO:0000313" key="3">
    <source>
        <dbReference type="Proteomes" id="UP000306402"/>
    </source>
</evidence>
<protein>
    <submittedName>
        <fullName evidence="2">TerB family tellurite resistance protein</fullName>
    </submittedName>
</protein>
<sequence>MRNVLILFVFGAMLIPAKQASAQTPEVTQLILNIQKLNQLRKILKELKAGYDILFKGYTTIKDISKGNFKLHEAFLDGLLEVSPAVKRYKRIAEIIDFQLKLVSEYRTAFGQFQSGKYFNKDELDYMERVYARLINQSLKNLDALTMVVTAKKMRMSDDERLSAIDKIHEEMQDKLVFLRHFNSTAATLGLQRAKVAVEVETSAELNGIQL</sequence>
<comment type="caution">
    <text evidence="2">The sequence shown here is derived from an EMBL/GenBank/DDBJ whole genome shotgun (WGS) entry which is preliminary data.</text>
</comment>
<dbReference type="EMBL" id="VCEJ01000004">
    <property type="protein sequence ID" value="TLV01419.1"/>
    <property type="molecule type" value="Genomic_DNA"/>
</dbReference>
<feature type="signal peptide" evidence="1">
    <location>
        <begin position="1"/>
        <end position="22"/>
    </location>
</feature>
<feature type="chain" id="PRO_5024317047" evidence="1">
    <location>
        <begin position="23"/>
        <end position="211"/>
    </location>
</feature>
<dbReference type="OrthoDB" id="826958at2"/>
<keyword evidence="1" id="KW-0732">Signal</keyword>
<name>A0A5R9KZ91_9BACT</name>